<evidence type="ECO:0000256" key="3">
    <source>
        <dbReference type="ARBA" id="ARBA00022729"/>
    </source>
</evidence>
<dbReference type="Gene3D" id="1.20.5.340">
    <property type="match status" value="1"/>
</dbReference>
<keyword evidence="4 7" id="KW-1133">Transmembrane helix</keyword>
<evidence type="ECO:0000256" key="7">
    <source>
        <dbReference type="SAM" id="Phobius"/>
    </source>
</evidence>
<dbReference type="NCBIfam" id="TIGR04211">
    <property type="entry name" value="SH3_and_anchor"/>
    <property type="match status" value="1"/>
</dbReference>
<proteinExistence type="predicted"/>
<evidence type="ECO:0000256" key="4">
    <source>
        <dbReference type="ARBA" id="ARBA00022989"/>
    </source>
</evidence>
<evidence type="ECO:0000313" key="11">
    <source>
        <dbReference type="Proteomes" id="UP001460888"/>
    </source>
</evidence>
<dbReference type="RefSeq" id="WP_353113227.1">
    <property type="nucleotide sequence ID" value="NZ_APND01000005.1"/>
</dbReference>
<evidence type="ECO:0000256" key="1">
    <source>
        <dbReference type="ARBA" id="ARBA00004167"/>
    </source>
</evidence>
<evidence type="ECO:0000256" key="2">
    <source>
        <dbReference type="ARBA" id="ARBA00022692"/>
    </source>
</evidence>
<evidence type="ECO:0000256" key="5">
    <source>
        <dbReference type="ARBA" id="ARBA00023136"/>
    </source>
</evidence>
<dbReference type="Pfam" id="PF08239">
    <property type="entry name" value="SH3_3"/>
    <property type="match status" value="1"/>
</dbReference>
<feature type="signal peptide" evidence="8">
    <location>
        <begin position="1"/>
        <end position="23"/>
    </location>
</feature>
<gene>
    <name evidence="10" type="ORF">SADO_15894</name>
</gene>
<name>A0ABV2B4D2_9GAMM</name>
<sequence>MRYKNGLIAGLIGLMMFSTAATAATRYVSDELSINMRRGPGTGYRISELLNAGERLTTLSEANGWTQVRTTDGSTGYVLTRFLSEQAAARTRIATMQEQTEQFKKENEELKQQIEEVRSGSEELSETKTSLQGENEDLKARLQQLRETSADAVRISNENEKFREELLSMRSENERLRHENAALQSRRDGMKIGALIMIGGIIIGLVLPLFRRKRKGSSWDSL</sequence>
<protein>
    <recommendedName>
        <fullName evidence="9">SH3b domain-containing protein</fullName>
    </recommendedName>
</protein>
<comment type="subcellular location">
    <subcellularLocation>
        <location evidence="1">Membrane</location>
        <topology evidence="1">Single-pass membrane protein</topology>
    </subcellularLocation>
</comment>
<comment type="caution">
    <text evidence="10">The sequence shown here is derived from an EMBL/GenBank/DDBJ whole genome shotgun (WGS) entry which is preliminary data.</text>
</comment>
<keyword evidence="6" id="KW-0175">Coiled coil</keyword>
<dbReference type="Proteomes" id="UP001460888">
    <property type="component" value="Unassembled WGS sequence"/>
</dbReference>
<feature type="transmembrane region" description="Helical" evidence="7">
    <location>
        <begin position="192"/>
        <end position="210"/>
    </location>
</feature>
<evidence type="ECO:0000256" key="8">
    <source>
        <dbReference type="SAM" id="SignalP"/>
    </source>
</evidence>
<keyword evidence="3 8" id="KW-0732">Signal</keyword>
<evidence type="ECO:0000259" key="9">
    <source>
        <dbReference type="PROSITE" id="PS51781"/>
    </source>
</evidence>
<dbReference type="EMBL" id="APND01000005">
    <property type="protein sequence ID" value="MES1930745.1"/>
    <property type="molecule type" value="Genomic_DNA"/>
</dbReference>
<accession>A0ABV2B4D2</accession>
<keyword evidence="5 7" id="KW-0472">Membrane</keyword>
<dbReference type="Gene3D" id="2.30.30.40">
    <property type="entry name" value="SH3 Domains"/>
    <property type="match status" value="1"/>
</dbReference>
<evidence type="ECO:0000256" key="6">
    <source>
        <dbReference type="SAM" id="Coils"/>
    </source>
</evidence>
<dbReference type="SMART" id="SM00287">
    <property type="entry name" value="SH3b"/>
    <property type="match status" value="1"/>
</dbReference>
<feature type="chain" id="PRO_5046199833" description="SH3b domain-containing protein" evidence="8">
    <location>
        <begin position="24"/>
        <end position="222"/>
    </location>
</feature>
<dbReference type="PROSITE" id="PS51781">
    <property type="entry name" value="SH3B"/>
    <property type="match status" value="1"/>
</dbReference>
<feature type="domain" description="SH3b" evidence="9">
    <location>
        <begin position="23"/>
        <end position="87"/>
    </location>
</feature>
<dbReference type="InterPro" id="IPR016476">
    <property type="entry name" value="SH3_dom_pro"/>
</dbReference>
<keyword evidence="2 7" id="KW-0812">Transmembrane</keyword>
<dbReference type="InterPro" id="IPR003646">
    <property type="entry name" value="SH3-like_bac-type"/>
</dbReference>
<organism evidence="10 11">
    <name type="scientific">Salinisphaera dokdonensis CL-ES53</name>
    <dbReference type="NCBI Taxonomy" id="1304272"/>
    <lineage>
        <taxon>Bacteria</taxon>
        <taxon>Pseudomonadati</taxon>
        <taxon>Pseudomonadota</taxon>
        <taxon>Gammaproteobacteria</taxon>
        <taxon>Salinisphaerales</taxon>
        <taxon>Salinisphaeraceae</taxon>
        <taxon>Salinisphaera</taxon>
    </lineage>
</organism>
<keyword evidence="11" id="KW-1185">Reference proteome</keyword>
<feature type="coiled-coil region" evidence="6">
    <location>
        <begin position="93"/>
        <end position="186"/>
    </location>
</feature>
<evidence type="ECO:0000313" key="10">
    <source>
        <dbReference type="EMBL" id="MES1930745.1"/>
    </source>
</evidence>
<reference evidence="10 11" key="1">
    <citation type="submission" date="2013-03" db="EMBL/GenBank/DDBJ databases">
        <title>Salinisphaera dokdonensis CL-ES53 Genome Sequencing.</title>
        <authorList>
            <person name="Li C."/>
            <person name="Lai Q."/>
            <person name="Shao Z."/>
        </authorList>
    </citation>
    <scope>NUCLEOTIDE SEQUENCE [LARGE SCALE GENOMIC DNA]</scope>
    <source>
        <strain evidence="10 11">CL-ES53</strain>
    </source>
</reference>